<dbReference type="EMBL" id="MU277264">
    <property type="protein sequence ID" value="KAI0056461.1"/>
    <property type="molecule type" value="Genomic_DNA"/>
</dbReference>
<reference evidence="1" key="2">
    <citation type="journal article" date="2022" name="New Phytol.">
        <title>Evolutionary transition to the ectomycorrhizal habit in the genomes of a hyperdiverse lineage of mushroom-forming fungi.</title>
        <authorList>
            <person name="Looney B."/>
            <person name="Miyauchi S."/>
            <person name="Morin E."/>
            <person name="Drula E."/>
            <person name="Courty P.E."/>
            <person name="Kohler A."/>
            <person name="Kuo A."/>
            <person name="LaButti K."/>
            <person name="Pangilinan J."/>
            <person name="Lipzen A."/>
            <person name="Riley R."/>
            <person name="Andreopoulos W."/>
            <person name="He G."/>
            <person name="Johnson J."/>
            <person name="Nolan M."/>
            <person name="Tritt A."/>
            <person name="Barry K.W."/>
            <person name="Grigoriev I.V."/>
            <person name="Nagy L.G."/>
            <person name="Hibbett D."/>
            <person name="Henrissat B."/>
            <person name="Matheny P.B."/>
            <person name="Labbe J."/>
            <person name="Martin F.M."/>
        </authorList>
    </citation>
    <scope>NUCLEOTIDE SEQUENCE</scope>
    <source>
        <strain evidence="1">HHB10654</strain>
    </source>
</reference>
<reference evidence="1" key="1">
    <citation type="submission" date="2021-03" db="EMBL/GenBank/DDBJ databases">
        <authorList>
            <consortium name="DOE Joint Genome Institute"/>
            <person name="Ahrendt S."/>
            <person name="Looney B.P."/>
            <person name="Miyauchi S."/>
            <person name="Morin E."/>
            <person name="Drula E."/>
            <person name="Courty P.E."/>
            <person name="Chicoki N."/>
            <person name="Fauchery L."/>
            <person name="Kohler A."/>
            <person name="Kuo A."/>
            <person name="Labutti K."/>
            <person name="Pangilinan J."/>
            <person name="Lipzen A."/>
            <person name="Riley R."/>
            <person name="Andreopoulos W."/>
            <person name="He G."/>
            <person name="Johnson J."/>
            <person name="Barry K.W."/>
            <person name="Grigoriev I.V."/>
            <person name="Nagy L."/>
            <person name="Hibbett D."/>
            <person name="Henrissat B."/>
            <person name="Matheny P.B."/>
            <person name="Labbe J."/>
            <person name="Martin F."/>
        </authorList>
    </citation>
    <scope>NUCLEOTIDE SEQUENCE</scope>
    <source>
        <strain evidence="1">HHB10654</strain>
    </source>
</reference>
<gene>
    <name evidence="1" type="ORF">BV25DRAFT_1577239</name>
</gene>
<comment type="caution">
    <text evidence="1">The sequence shown here is derived from an EMBL/GenBank/DDBJ whole genome shotgun (WGS) entry which is preliminary data.</text>
</comment>
<evidence type="ECO:0000313" key="2">
    <source>
        <dbReference type="Proteomes" id="UP000814140"/>
    </source>
</evidence>
<protein>
    <submittedName>
        <fullName evidence="1">Uncharacterized protein</fullName>
    </submittedName>
</protein>
<sequence length="274" mass="30299">MRPLPSFALSSDPCTLILESALQEGMQWASQVWIAHVVYSNASNHAGPPELAVVEFIQPSMLCIPSAENRDWVGRYVSPRAMALSEDCIYRTLRLVRGSAVPHYLGLHQVRMPNGESAWMLVLEHIQGSTLDQWRLTHAEHVDPDIEGKCTLSLADFEAWMHTIKDMATMILKSIDAVHAQNLLHKDIRPSNLIFHNPASGPRQVVVIDFGLAVTSINGPRRTNADRKSGLGTLRCCKEHTECIKAFTTRDLQGLSPPSWGPYQSDSVVSALGA</sequence>
<name>A0ACB8SL15_9AGAM</name>
<evidence type="ECO:0000313" key="1">
    <source>
        <dbReference type="EMBL" id="KAI0056461.1"/>
    </source>
</evidence>
<keyword evidence="2" id="KW-1185">Reference proteome</keyword>
<accession>A0ACB8SL15</accession>
<dbReference type="Proteomes" id="UP000814140">
    <property type="component" value="Unassembled WGS sequence"/>
</dbReference>
<organism evidence="1 2">
    <name type="scientific">Artomyces pyxidatus</name>
    <dbReference type="NCBI Taxonomy" id="48021"/>
    <lineage>
        <taxon>Eukaryota</taxon>
        <taxon>Fungi</taxon>
        <taxon>Dikarya</taxon>
        <taxon>Basidiomycota</taxon>
        <taxon>Agaricomycotina</taxon>
        <taxon>Agaricomycetes</taxon>
        <taxon>Russulales</taxon>
        <taxon>Auriscalpiaceae</taxon>
        <taxon>Artomyces</taxon>
    </lineage>
</organism>
<proteinExistence type="predicted"/>